<dbReference type="AlphaFoldDB" id="A0A0A9E532"/>
<sequence length="81" mass="9342">MRSMLRDADRFKYCMPCRAFFNDDVLPLSLYISGCGIWNLSLNIRVLVIVLHCAALCWVLVLCLVIGRGIFDFSYGCYFCF</sequence>
<evidence type="ECO:0000313" key="2">
    <source>
        <dbReference type="EMBL" id="JAD95171.1"/>
    </source>
</evidence>
<protein>
    <submittedName>
        <fullName evidence="2">Uncharacterized protein</fullName>
    </submittedName>
</protein>
<reference evidence="2" key="1">
    <citation type="submission" date="2014-09" db="EMBL/GenBank/DDBJ databases">
        <authorList>
            <person name="Magalhaes I.L.F."/>
            <person name="Oliveira U."/>
            <person name="Santos F.R."/>
            <person name="Vidigal T.H.D.A."/>
            <person name="Brescovit A.D."/>
            <person name="Santos A.J."/>
        </authorList>
    </citation>
    <scope>NUCLEOTIDE SEQUENCE</scope>
    <source>
        <tissue evidence="2">Shoot tissue taken approximately 20 cm above the soil surface</tissue>
    </source>
</reference>
<keyword evidence="1" id="KW-1133">Transmembrane helix</keyword>
<accession>A0A0A9E532</accession>
<organism evidence="2">
    <name type="scientific">Arundo donax</name>
    <name type="common">Giant reed</name>
    <name type="synonym">Donax arundinaceus</name>
    <dbReference type="NCBI Taxonomy" id="35708"/>
    <lineage>
        <taxon>Eukaryota</taxon>
        <taxon>Viridiplantae</taxon>
        <taxon>Streptophyta</taxon>
        <taxon>Embryophyta</taxon>
        <taxon>Tracheophyta</taxon>
        <taxon>Spermatophyta</taxon>
        <taxon>Magnoliopsida</taxon>
        <taxon>Liliopsida</taxon>
        <taxon>Poales</taxon>
        <taxon>Poaceae</taxon>
        <taxon>PACMAD clade</taxon>
        <taxon>Arundinoideae</taxon>
        <taxon>Arundineae</taxon>
        <taxon>Arundo</taxon>
    </lineage>
</organism>
<evidence type="ECO:0000256" key="1">
    <source>
        <dbReference type="SAM" id="Phobius"/>
    </source>
</evidence>
<keyword evidence="1" id="KW-0812">Transmembrane</keyword>
<dbReference type="EMBL" id="GBRH01202724">
    <property type="protein sequence ID" value="JAD95171.1"/>
    <property type="molecule type" value="Transcribed_RNA"/>
</dbReference>
<keyword evidence="1" id="KW-0472">Membrane</keyword>
<name>A0A0A9E532_ARUDO</name>
<reference evidence="2" key="2">
    <citation type="journal article" date="2015" name="Data Brief">
        <title>Shoot transcriptome of the giant reed, Arundo donax.</title>
        <authorList>
            <person name="Barrero R.A."/>
            <person name="Guerrero F.D."/>
            <person name="Moolhuijzen P."/>
            <person name="Goolsby J.A."/>
            <person name="Tidwell J."/>
            <person name="Bellgard S.E."/>
            <person name="Bellgard M.I."/>
        </authorList>
    </citation>
    <scope>NUCLEOTIDE SEQUENCE</scope>
    <source>
        <tissue evidence="2">Shoot tissue taken approximately 20 cm above the soil surface</tissue>
    </source>
</reference>
<feature type="transmembrane region" description="Helical" evidence="1">
    <location>
        <begin position="46"/>
        <end position="66"/>
    </location>
</feature>
<proteinExistence type="predicted"/>